<evidence type="ECO:0008006" key="4">
    <source>
        <dbReference type="Google" id="ProtNLM"/>
    </source>
</evidence>
<dbReference type="Gene3D" id="3.30.420.40">
    <property type="match status" value="2"/>
</dbReference>
<dbReference type="Proteomes" id="UP000232722">
    <property type="component" value="Unassembled WGS sequence"/>
</dbReference>
<reference evidence="2 3" key="2">
    <citation type="submission" date="2017-09" db="EMBL/GenBank/DDBJ databases">
        <title>Extensive intraspecific genome diversity in a model arbuscular mycorrhizal fungus.</title>
        <authorList>
            <person name="Chen E.C."/>
            <person name="Morin E."/>
            <person name="Beaudet D."/>
            <person name="Noel J."/>
            <person name="Ndikumana S."/>
            <person name="Charron P."/>
            <person name="St-Onge C."/>
            <person name="Giorgi J."/>
            <person name="Grigoriev I.V."/>
            <person name="Roux C."/>
            <person name="Martin F.M."/>
            <person name="Corradi N."/>
        </authorList>
    </citation>
    <scope>NUCLEOTIDE SEQUENCE [LARGE SCALE GENOMIC DNA]</scope>
    <source>
        <strain evidence="2 3">A5</strain>
    </source>
</reference>
<dbReference type="AlphaFoldDB" id="A0A2N0PWY2"/>
<reference evidence="2 3" key="1">
    <citation type="submission" date="2016-04" db="EMBL/GenBank/DDBJ databases">
        <title>Genome analyses suggest a sexual origin of heterokaryosis in a supposedly ancient asexual fungus.</title>
        <authorList>
            <person name="Ropars J."/>
            <person name="Sedzielewska K."/>
            <person name="Noel J."/>
            <person name="Charron P."/>
            <person name="Farinelli L."/>
            <person name="Marton T."/>
            <person name="Kruger M."/>
            <person name="Pelin A."/>
            <person name="Brachmann A."/>
            <person name="Corradi N."/>
        </authorList>
    </citation>
    <scope>NUCLEOTIDE SEQUENCE [LARGE SCALE GENOMIC DNA]</scope>
    <source>
        <strain evidence="2 3">A5</strain>
    </source>
</reference>
<dbReference type="InterPro" id="IPR043129">
    <property type="entry name" value="ATPase_NBD"/>
</dbReference>
<evidence type="ECO:0000313" key="2">
    <source>
        <dbReference type="EMBL" id="PKC11276.1"/>
    </source>
</evidence>
<keyword evidence="1" id="KW-0175">Coiled coil</keyword>
<gene>
    <name evidence="2" type="ORF">RhiirA5_397611</name>
</gene>
<dbReference type="VEuPathDB" id="FungiDB:RhiirFUN_008241"/>
<dbReference type="EMBL" id="LLXJ01000320">
    <property type="protein sequence ID" value="PKC11276.1"/>
    <property type="molecule type" value="Genomic_DNA"/>
</dbReference>
<evidence type="ECO:0000256" key="1">
    <source>
        <dbReference type="SAM" id="Coils"/>
    </source>
</evidence>
<dbReference type="PANTHER" id="PTHR14187:SF5">
    <property type="entry name" value="HEAT SHOCK 70 KDA PROTEIN 12A"/>
    <property type="match status" value="1"/>
</dbReference>
<name>A0A2N0PWY2_9GLOM</name>
<dbReference type="PANTHER" id="PTHR14187">
    <property type="entry name" value="ALPHA KINASE/ELONGATION FACTOR 2 KINASE"/>
    <property type="match status" value="1"/>
</dbReference>
<organism evidence="2 3">
    <name type="scientific">Rhizophagus irregularis</name>
    <dbReference type="NCBI Taxonomy" id="588596"/>
    <lineage>
        <taxon>Eukaryota</taxon>
        <taxon>Fungi</taxon>
        <taxon>Fungi incertae sedis</taxon>
        <taxon>Mucoromycota</taxon>
        <taxon>Glomeromycotina</taxon>
        <taxon>Glomeromycetes</taxon>
        <taxon>Glomerales</taxon>
        <taxon>Glomeraceae</taxon>
        <taxon>Rhizophagus</taxon>
    </lineage>
</organism>
<dbReference type="VEuPathDB" id="FungiDB:RhiirA1_535266"/>
<proteinExistence type="predicted"/>
<accession>A0A2N0PWY2</accession>
<protein>
    <recommendedName>
        <fullName evidence="4">Hsp70 family protein</fullName>
    </recommendedName>
</protein>
<sequence>MANERSKDDSSEKLFSDKPLQVIEKLGFSYYELNNKFINLLEENQKIKQQCKNLEEKNQENLRLNSELNEKNQEISCTNSNLIEENKEVSRINSELKEKLEEKEKKFEEFQQHVSNLENQRNEELQQLQKLEMMSQNLDKNLGILKLEEIDENIIKTFKENNEDFLANFSNKDPDESIPYPNIKVVVGLDFGLTYSGFSYCHVANKQNICSNEIWPRGISQFKTNTVLQYDYEYNNVLLWGAPALASRPNRRIERNKPVELFKLWLGNLDEHLKPHLPVDYKKAITDYLREIGKVIKDKIATHWSVNFFENVLLVLSVPAEYSEKDKGIMRECAYNAGLINDFNSKNLQFTTEPEAAAIYCMENKLNELQEDDIGMTFMVVDCGGGTVDLTTRKLVGINPLQLEVKERIRDFCGSTFVDKMFIDFLRKKLGTRAIELLMENYYNQFQFLVQGYCENVKEPFTGDNREFNYELDIEEYAPALLQYVDEEIREMMEENGWMINIKYNDIKLMFDPIIESILHLIRKQLDVIQETCSKMFLVGGFCENKYLQNRIKKEFQDTVKLIEVSAQPIAAISRGAVVYGSNILEYKESDKESGIFSIVLKYTYGVKLCFDWKEDIDSSYSKTTDGKNFKFNPLVKRGTKVEVDQEFSLDHHRLPLSCQKVYNFQLYRTPEYNAEYCDAPGMELVGTMQIDLPDVHLGMNRPLTFGISFGHQMEITAFARNLLIGQTYVTTFGPNDV</sequence>
<evidence type="ECO:0000313" key="3">
    <source>
        <dbReference type="Proteomes" id="UP000232722"/>
    </source>
</evidence>
<dbReference type="Gene3D" id="3.90.640.10">
    <property type="entry name" value="Actin, Chain A, domain 4"/>
    <property type="match status" value="1"/>
</dbReference>
<feature type="coiled-coil region" evidence="1">
    <location>
        <begin position="37"/>
        <end position="148"/>
    </location>
</feature>
<dbReference type="SUPFAM" id="SSF53067">
    <property type="entry name" value="Actin-like ATPase domain"/>
    <property type="match status" value="2"/>
</dbReference>
<comment type="caution">
    <text evidence="2">The sequence shown here is derived from an EMBL/GenBank/DDBJ whole genome shotgun (WGS) entry which is preliminary data.</text>
</comment>
<dbReference type="VEuPathDB" id="FungiDB:FUN_007856"/>